<evidence type="ECO:0000256" key="2">
    <source>
        <dbReference type="ARBA" id="ARBA00005572"/>
    </source>
</evidence>
<dbReference type="EMBL" id="VIFY01000060">
    <property type="protein sequence ID" value="TQB72619.1"/>
    <property type="molecule type" value="Genomic_DNA"/>
</dbReference>
<evidence type="ECO:0000256" key="1">
    <source>
        <dbReference type="ARBA" id="ARBA00004123"/>
    </source>
</evidence>
<dbReference type="GO" id="GO:0046540">
    <property type="term" value="C:U4/U6 x U5 tri-snRNP complex"/>
    <property type="evidence" value="ECO:0007669"/>
    <property type="project" value="InterPro"/>
</dbReference>
<dbReference type="AlphaFoldDB" id="A0A507QVW0"/>
<dbReference type="FunFam" id="1.10.246.90:FF:000002">
    <property type="entry name" value="U4/U6 small nuclear ribonucleoprotein Prp31"/>
    <property type="match status" value="1"/>
</dbReference>
<feature type="compositionally biased region" description="Acidic residues" evidence="9">
    <location>
        <begin position="11"/>
        <end position="38"/>
    </location>
</feature>
<feature type="compositionally biased region" description="Basic and acidic residues" evidence="9">
    <location>
        <begin position="1"/>
        <end position="10"/>
    </location>
</feature>
<dbReference type="PROSITE" id="PS51358">
    <property type="entry name" value="NOP"/>
    <property type="match status" value="1"/>
</dbReference>
<dbReference type="GO" id="GO:0071011">
    <property type="term" value="C:precatalytic spliceosome"/>
    <property type="evidence" value="ECO:0007669"/>
    <property type="project" value="TreeGrafter"/>
</dbReference>
<sequence>MSNAEELLRDFEEDLEDVEGLQETEEQEKEHEEMEIEEPTGPKVSNEFEISVSTADELTHLHKALRDHYSIRFPELETLVTNPIDYAKTVAILKNGPLDNIKALSSSADNMVGTPLKSVLDGPSLIVVALEGTTTRGREMTESELKNVLDTCERILKLDRERTELTQSIQSRMNQIAPNLTALIGPETAAQFLNQTGGLRELAKIPACNLAAQGSKRREGLGFATNIGIRSQGFLYNSPIIQGIPNDLKKQAIRIVASKMVLATRADVSGYCPDGSLGKELEQQCFQRLEKLTEPPPNTGVRALPAPDDKPSRKRGGRRARKAKEAIAMTELRKAQNRVAFGKEEQEVGFGTGEGTVGLGTLGQQTDGRIRATQIDQRTRAKLSKSNKGWGTATPVSGIASSLRTFGQGGGAGTASVLQAKGLRTSGVGPSLAGTAGTASTIAFTPVQGLELVDPKVQAEMNRKRKAEEDRWFRSGTFTQVGNQNQGSGAASAQGQNGGFKVPALPPKKKVDTGEGKMAPPSVPLKR</sequence>
<keyword evidence="7" id="KW-0539">Nucleus</keyword>
<dbReference type="PANTHER" id="PTHR13904">
    <property type="entry name" value="PRE-MRNA SPLICING FACTOR PRP31"/>
    <property type="match status" value="1"/>
</dbReference>
<keyword evidence="4" id="KW-0747">Spliceosome</keyword>
<name>A0A507QVW0_MONPU</name>
<dbReference type="InterPro" id="IPR019175">
    <property type="entry name" value="Prp31_C"/>
</dbReference>
<feature type="domain" description="Nop" evidence="10">
    <location>
        <begin position="176"/>
        <end position="294"/>
    </location>
</feature>
<comment type="similarity">
    <text evidence="2">Belongs to the PRP31 family.</text>
</comment>
<feature type="compositionally biased region" description="Low complexity" evidence="9">
    <location>
        <begin position="482"/>
        <end position="495"/>
    </location>
</feature>
<dbReference type="InterPro" id="IPR012976">
    <property type="entry name" value="NOSIC"/>
</dbReference>
<organism evidence="11 12">
    <name type="scientific">Monascus purpureus</name>
    <name type="common">Red mold</name>
    <name type="synonym">Monascus anka</name>
    <dbReference type="NCBI Taxonomy" id="5098"/>
    <lineage>
        <taxon>Eukaryota</taxon>
        <taxon>Fungi</taxon>
        <taxon>Dikarya</taxon>
        <taxon>Ascomycota</taxon>
        <taxon>Pezizomycotina</taxon>
        <taxon>Eurotiomycetes</taxon>
        <taxon>Eurotiomycetidae</taxon>
        <taxon>Eurotiales</taxon>
        <taxon>Aspergillaceae</taxon>
        <taxon>Monascus</taxon>
    </lineage>
</organism>
<evidence type="ECO:0000256" key="3">
    <source>
        <dbReference type="ARBA" id="ARBA00022664"/>
    </source>
</evidence>
<reference evidence="11 12" key="1">
    <citation type="submission" date="2019-06" db="EMBL/GenBank/DDBJ databases">
        <title>Wine fermentation using esterase from Monascus purpureus.</title>
        <authorList>
            <person name="Geng C."/>
            <person name="Zhang Y."/>
        </authorList>
    </citation>
    <scope>NUCLEOTIDE SEQUENCE [LARGE SCALE GENOMIC DNA]</scope>
    <source>
        <strain evidence="11">HQ1</strain>
    </source>
</reference>
<feature type="compositionally biased region" description="Basic residues" evidence="9">
    <location>
        <begin position="312"/>
        <end position="322"/>
    </location>
</feature>
<accession>A0A507QVW0</accession>
<dbReference type="SMART" id="SM00931">
    <property type="entry name" value="NOSIC"/>
    <property type="match status" value="1"/>
</dbReference>
<dbReference type="Proteomes" id="UP000319663">
    <property type="component" value="Unassembled WGS sequence"/>
</dbReference>
<keyword evidence="6" id="KW-0508">mRNA splicing</keyword>
<dbReference type="OrthoDB" id="4771285at2759"/>
<comment type="subcellular location">
    <subcellularLocation>
        <location evidence="1">Nucleus</location>
    </subcellularLocation>
</comment>
<evidence type="ECO:0000256" key="8">
    <source>
        <dbReference type="ARBA" id="ARBA00023274"/>
    </source>
</evidence>
<dbReference type="InterPro" id="IPR036070">
    <property type="entry name" value="Nop_dom_sf"/>
</dbReference>
<dbReference type="GO" id="GO:0005687">
    <property type="term" value="C:U4 snRNP"/>
    <property type="evidence" value="ECO:0007669"/>
    <property type="project" value="TreeGrafter"/>
</dbReference>
<evidence type="ECO:0000313" key="11">
    <source>
        <dbReference type="EMBL" id="TQB72619.1"/>
    </source>
</evidence>
<comment type="caution">
    <text evidence="11">The sequence shown here is derived from an EMBL/GenBank/DDBJ whole genome shotgun (WGS) entry which is preliminary data.</text>
</comment>
<keyword evidence="5" id="KW-0694">RNA-binding</keyword>
<feature type="region of interest" description="Disordered" evidence="9">
    <location>
        <begin position="463"/>
        <end position="527"/>
    </location>
</feature>
<evidence type="ECO:0000256" key="6">
    <source>
        <dbReference type="ARBA" id="ARBA00023187"/>
    </source>
</evidence>
<evidence type="ECO:0000256" key="9">
    <source>
        <dbReference type="SAM" id="MobiDB-lite"/>
    </source>
</evidence>
<dbReference type="Gene3D" id="1.10.246.90">
    <property type="entry name" value="Nop domain"/>
    <property type="match status" value="1"/>
</dbReference>
<dbReference type="InterPro" id="IPR002687">
    <property type="entry name" value="Nop_dom"/>
</dbReference>
<feature type="region of interest" description="Disordered" evidence="9">
    <location>
        <begin position="1"/>
        <end position="42"/>
    </location>
</feature>
<dbReference type="InterPro" id="IPR027105">
    <property type="entry name" value="Prp31"/>
</dbReference>
<evidence type="ECO:0000256" key="4">
    <source>
        <dbReference type="ARBA" id="ARBA00022728"/>
    </source>
</evidence>
<dbReference type="GO" id="GO:0000244">
    <property type="term" value="P:spliceosomal tri-snRNP complex assembly"/>
    <property type="evidence" value="ECO:0007669"/>
    <property type="project" value="InterPro"/>
</dbReference>
<keyword evidence="8" id="KW-0687">Ribonucleoprotein</keyword>
<keyword evidence="12" id="KW-1185">Reference proteome</keyword>
<dbReference type="FunFam" id="1.10.287.4070:FF:000003">
    <property type="entry name" value="U4/U6 small nuclear ribonucleoprotein PRP31"/>
    <property type="match status" value="1"/>
</dbReference>
<evidence type="ECO:0000313" key="12">
    <source>
        <dbReference type="Proteomes" id="UP000319663"/>
    </source>
</evidence>
<evidence type="ECO:0000256" key="5">
    <source>
        <dbReference type="ARBA" id="ARBA00022884"/>
    </source>
</evidence>
<gene>
    <name evidence="11" type="primary">PRP31</name>
    <name evidence="11" type="ORF">MPDQ_006662</name>
</gene>
<keyword evidence="3" id="KW-0507">mRNA processing</keyword>
<dbReference type="SUPFAM" id="SSF89124">
    <property type="entry name" value="Nop domain"/>
    <property type="match status" value="1"/>
</dbReference>
<dbReference type="Pfam" id="PF09785">
    <property type="entry name" value="Prp31_C"/>
    <property type="match status" value="1"/>
</dbReference>
<evidence type="ECO:0000259" key="10">
    <source>
        <dbReference type="PROSITE" id="PS51358"/>
    </source>
</evidence>
<feature type="region of interest" description="Disordered" evidence="9">
    <location>
        <begin position="292"/>
        <end position="322"/>
    </location>
</feature>
<proteinExistence type="inferred from homology"/>
<dbReference type="STRING" id="5098.A0A507QVW0"/>
<protein>
    <submittedName>
        <fullName evidence="11">U4/U6-U5 snRNP complex subunit prp31</fullName>
    </submittedName>
</protein>
<evidence type="ECO:0000256" key="7">
    <source>
        <dbReference type="ARBA" id="ARBA00023242"/>
    </source>
</evidence>
<dbReference type="InterPro" id="IPR042239">
    <property type="entry name" value="Nop_C"/>
</dbReference>
<dbReference type="GO" id="GO:0003723">
    <property type="term" value="F:RNA binding"/>
    <property type="evidence" value="ECO:0007669"/>
    <property type="project" value="UniProtKB-KW"/>
</dbReference>
<dbReference type="Pfam" id="PF01798">
    <property type="entry name" value="Nop"/>
    <property type="match status" value="1"/>
</dbReference>
<dbReference type="Gene3D" id="1.10.287.4070">
    <property type="match status" value="1"/>
</dbReference>
<dbReference type="PANTHER" id="PTHR13904:SF0">
    <property type="entry name" value="U4_U6 SMALL NUCLEAR RIBONUCLEOPROTEIN PRP31"/>
    <property type="match status" value="1"/>
</dbReference>